<dbReference type="HOGENOM" id="CLU_047281_1_0_1"/>
<evidence type="ECO:0000313" key="1">
    <source>
        <dbReference type="EMBL" id="EJF55667.1"/>
    </source>
</evidence>
<name>R7SKY4_DICSQ</name>
<dbReference type="OrthoDB" id="1750432at2759"/>
<dbReference type="RefSeq" id="XP_007371601.1">
    <property type="nucleotide sequence ID" value="XM_007371539.1"/>
</dbReference>
<accession>R7SKY4</accession>
<dbReference type="Proteomes" id="UP000053319">
    <property type="component" value="Unassembled WGS sequence"/>
</dbReference>
<feature type="non-terminal residue" evidence="1">
    <location>
        <position position="217"/>
    </location>
</feature>
<dbReference type="GeneID" id="18834156"/>
<proteinExistence type="predicted"/>
<evidence type="ECO:0008006" key="3">
    <source>
        <dbReference type="Google" id="ProtNLM"/>
    </source>
</evidence>
<dbReference type="KEGG" id="dsq:DICSQDRAFT_12111"/>
<dbReference type="AlphaFoldDB" id="R7SKY4"/>
<organism evidence="1 2">
    <name type="scientific">Dichomitus squalens (strain LYAD-421)</name>
    <name type="common">Western red white-rot fungus</name>
    <dbReference type="NCBI Taxonomy" id="732165"/>
    <lineage>
        <taxon>Eukaryota</taxon>
        <taxon>Fungi</taxon>
        <taxon>Dikarya</taxon>
        <taxon>Basidiomycota</taxon>
        <taxon>Agaricomycotina</taxon>
        <taxon>Agaricomycetes</taxon>
        <taxon>Polyporales</taxon>
        <taxon>Polyporaceae</taxon>
        <taxon>Dichomitus</taxon>
    </lineage>
</organism>
<protein>
    <recommendedName>
        <fullName evidence="3">Aspartic peptidase DDI1-type domain-containing protein</fullName>
    </recommendedName>
</protein>
<dbReference type="Pfam" id="PF13650">
    <property type="entry name" value="Asp_protease_2"/>
    <property type="match status" value="1"/>
</dbReference>
<gene>
    <name evidence="1" type="ORF">DICSQDRAFT_12111</name>
</gene>
<dbReference type="Gene3D" id="2.40.70.10">
    <property type="entry name" value="Acid Proteases"/>
    <property type="match status" value="1"/>
</dbReference>
<evidence type="ECO:0000313" key="2">
    <source>
        <dbReference type="Proteomes" id="UP000053319"/>
    </source>
</evidence>
<dbReference type="InterPro" id="IPR021109">
    <property type="entry name" value="Peptidase_aspartic_dom_sf"/>
</dbReference>
<dbReference type="EMBL" id="JH719512">
    <property type="protein sequence ID" value="EJF55667.1"/>
    <property type="molecule type" value="Genomic_DNA"/>
</dbReference>
<sequence length="217" mass="24240">MRPKDFSRVIPKPVVLLVYINGERARALLDTGSMADFMSTTLVDQLGLKKDILAKPLPVQLAVHGSRSKINCSVMAEFSYQDIRCQRRFDVVNLDNYDIILGTPFLFQHQVAIGLNPTRVSIGSLSPVDIRGEDVAVVSSAAADLLEDELEKIREQLKREAADLCQDGANAELPPLREINHTIPLIDETKVYSWRPSKCPEALKPIWAEKKRAYLAS</sequence>
<dbReference type="CDD" id="cd00303">
    <property type="entry name" value="retropepsin_like"/>
    <property type="match status" value="1"/>
</dbReference>
<dbReference type="SUPFAM" id="SSF50630">
    <property type="entry name" value="Acid proteases"/>
    <property type="match status" value="1"/>
</dbReference>
<reference evidence="1 2" key="1">
    <citation type="journal article" date="2012" name="Science">
        <title>The Paleozoic origin of enzymatic lignin decomposition reconstructed from 31 fungal genomes.</title>
        <authorList>
            <person name="Floudas D."/>
            <person name="Binder M."/>
            <person name="Riley R."/>
            <person name="Barry K."/>
            <person name="Blanchette R.A."/>
            <person name="Henrissat B."/>
            <person name="Martinez A.T."/>
            <person name="Otillar R."/>
            <person name="Spatafora J.W."/>
            <person name="Yadav J.S."/>
            <person name="Aerts A."/>
            <person name="Benoit I."/>
            <person name="Boyd A."/>
            <person name="Carlson A."/>
            <person name="Copeland A."/>
            <person name="Coutinho P.M."/>
            <person name="de Vries R.P."/>
            <person name="Ferreira P."/>
            <person name="Findley K."/>
            <person name="Foster B."/>
            <person name="Gaskell J."/>
            <person name="Glotzer D."/>
            <person name="Gorecki P."/>
            <person name="Heitman J."/>
            <person name="Hesse C."/>
            <person name="Hori C."/>
            <person name="Igarashi K."/>
            <person name="Jurgens J.A."/>
            <person name="Kallen N."/>
            <person name="Kersten P."/>
            <person name="Kohler A."/>
            <person name="Kuees U."/>
            <person name="Kumar T.K.A."/>
            <person name="Kuo A."/>
            <person name="LaButti K."/>
            <person name="Larrondo L.F."/>
            <person name="Lindquist E."/>
            <person name="Ling A."/>
            <person name="Lombard V."/>
            <person name="Lucas S."/>
            <person name="Lundell T."/>
            <person name="Martin R."/>
            <person name="McLaughlin D.J."/>
            <person name="Morgenstern I."/>
            <person name="Morin E."/>
            <person name="Murat C."/>
            <person name="Nagy L.G."/>
            <person name="Nolan M."/>
            <person name="Ohm R.A."/>
            <person name="Patyshakuliyeva A."/>
            <person name="Rokas A."/>
            <person name="Ruiz-Duenas F.J."/>
            <person name="Sabat G."/>
            <person name="Salamov A."/>
            <person name="Samejima M."/>
            <person name="Schmutz J."/>
            <person name="Slot J.C."/>
            <person name="St John F."/>
            <person name="Stenlid J."/>
            <person name="Sun H."/>
            <person name="Sun S."/>
            <person name="Syed K."/>
            <person name="Tsang A."/>
            <person name="Wiebenga A."/>
            <person name="Young D."/>
            <person name="Pisabarro A."/>
            <person name="Eastwood D.C."/>
            <person name="Martin F."/>
            <person name="Cullen D."/>
            <person name="Grigoriev I.V."/>
            <person name="Hibbett D.S."/>
        </authorList>
    </citation>
    <scope>NUCLEOTIDE SEQUENCE [LARGE SCALE GENOMIC DNA]</scope>
    <source>
        <strain evidence="1 2">LYAD-421 SS1</strain>
    </source>
</reference>